<evidence type="ECO:0000313" key="2">
    <source>
        <dbReference type="EMBL" id="ACU92610.1"/>
    </source>
</evidence>
<dbReference type="Proteomes" id="UP000006650">
    <property type="component" value="Chromosome"/>
</dbReference>
<feature type="compositionally biased region" description="Basic and acidic residues" evidence="1">
    <location>
        <begin position="97"/>
        <end position="107"/>
    </location>
</feature>
<reference evidence="2 3" key="1">
    <citation type="journal article" date="2009" name="Stand. Genomic Sci.">
        <title>Complete genome sequence of Capnocytophaga ochracea type strain (VPI 2845).</title>
        <authorList>
            <person name="Mavrommatis K."/>
            <person name="Gronow S."/>
            <person name="Saunders E."/>
            <person name="Land M."/>
            <person name="Lapidus A."/>
            <person name="Copeland A."/>
            <person name="Glavina Del Rio T."/>
            <person name="Nolan M."/>
            <person name="Lucas S."/>
            <person name="Chen F."/>
            <person name="Tice H."/>
            <person name="Cheng J.F."/>
            <person name="Bruce D."/>
            <person name="Goodwin L."/>
            <person name="Pitluck S."/>
            <person name="Pati A."/>
            <person name="Ivanova N."/>
            <person name="Chen A."/>
            <person name="Palaniappan K."/>
            <person name="Chain P."/>
            <person name="Hauser L."/>
            <person name="Chang Y.J."/>
            <person name="Jeffries C.D."/>
            <person name="Brettin T."/>
            <person name="Detter J.C."/>
            <person name="Han C."/>
            <person name="Bristow J."/>
            <person name="Goker M."/>
            <person name="Rohde M."/>
            <person name="Eisen J.A."/>
            <person name="Markowitz V."/>
            <person name="Kyrpides N.C."/>
            <person name="Klenk H.P."/>
            <person name="Hugenholtz P."/>
        </authorList>
    </citation>
    <scope>NUCLEOTIDE SEQUENCE [LARGE SCALE GENOMIC DNA]</scope>
    <source>
        <strain evidence="3">ATCC 27872 / DSM 7271 / JCM 12966 / VPI 2845</strain>
    </source>
</reference>
<dbReference type="HOGENOM" id="CLU_085958_0_0_10"/>
<dbReference type="KEGG" id="coc:Coch_1055"/>
<dbReference type="eggNOG" id="ENOG5032ZYU">
    <property type="taxonomic scope" value="Bacteria"/>
</dbReference>
<gene>
    <name evidence="2" type="ordered locus">Coch_1055</name>
</gene>
<sequence length="287" mass="30889">MNDERVSVRKRFRRKKNCVNRDCVGYITNVRTWSAGGEKIFMGELLIDNYFLSLPKIYPFMNVRFTILTTTMFALMACNNQQQEIAVAEDALANTQKAEEARDKSNERNPFGAGGANFSNNVSLPATQQGAKLNPPHGEPGHRCDIAVGAPLPNDGNVIAQTQTQAQPVSSADAKPVVSGGMPQVQQVQVAQPQTQQGVATKGQKLNPPHGQPGHRCDIPVGAPLNSKPVKQQAPATPKTVEQQIVIDPKMAQQHTGTTEPGFSGKPNPPHGQPGHRCDIAVGAILP</sequence>
<dbReference type="EMBL" id="CP001632">
    <property type="protein sequence ID" value="ACU92610.1"/>
    <property type="molecule type" value="Genomic_DNA"/>
</dbReference>
<dbReference type="AlphaFoldDB" id="C7M432"/>
<organism evidence="2 3">
    <name type="scientific">Capnocytophaga ochracea (strain ATCC 27872 / DSM 7271 / CCUG 9716 / JCM 12966 / NCTC 12371 / SS31 / VPI 2845)</name>
    <name type="common">Bacteroides ochraceus</name>
    <dbReference type="NCBI Taxonomy" id="521097"/>
    <lineage>
        <taxon>Bacteria</taxon>
        <taxon>Pseudomonadati</taxon>
        <taxon>Bacteroidota</taxon>
        <taxon>Flavobacteriia</taxon>
        <taxon>Flavobacteriales</taxon>
        <taxon>Flavobacteriaceae</taxon>
        <taxon>Capnocytophaga</taxon>
    </lineage>
</organism>
<name>C7M432_CAPOD</name>
<protein>
    <submittedName>
        <fullName evidence="2">Uncharacterized protein</fullName>
    </submittedName>
</protein>
<evidence type="ECO:0000256" key="1">
    <source>
        <dbReference type="SAM" id="MobiDB-lite"/>
    </source>
</evidence>
<dbReference type="STRING" id="521097.Coch_1055"/>
<keyword evidence="3" id="KW-1185">Reference proteome</keyword>
<accession>C7M432</accession>
<proteinExistence type="predicted"/>
<feature type="region of interest" description="Disordered" evidence="1">
    <location>
        <begin position="97"/>
        <end position="118"/>
    </location>
</feature>
<feature type="region of interest" description="Disordered" evidence="1">
    <location>
        <begin position="194"/>
        <end position="218"/>
    </location>
</feature>
<evidence type="ECO:0000313" key="3">
    <source>
        <dbReference type="Proteomes" id="UP000006650"/>
    </source>
</evidence>
<feature type="region of interest" description="Disordered" evidence="1">
    <location>
        <begin position="252"/>
        <end position="278"/>
    </location>
</feature>